<dbReference type="EMBL" id="JAAIVJ010000007">
    <property type="protein sequence ID" value="NEY91246.1"/>
    <property type="molecule type" value="Genomic_DNA"/>
</dbReference>
<protein>
    <submittedName>
        <fullName evidence="3">DUF4405 domain-containing protein</fullName>
    </submittedName>
</protein>
<sequence>MALRSWATPLTVGSFLLISVTGILMFFHLETGLSKVAHEWLGWVLVAGVAAHLWLNRRPFTTYFKRPAAMVIMGTGALVLVASLLMPVGGAGSVPVRQILGSLTTAPISTLAMLAGKEEASLLAALAAAHPGVTADQSLTDLAGDNPEAAVGLLATVYAEPMTE</sequence>
<name>A0A6M0QUT4_9RHOB</name>
<feature type="transmembrane region" description="Helical" evidence="1">
    <location>
        <begin position="7"/>
        <end position="28"/>
    </location>
</feature>
<evidence type="ECO:0000259" key="2">
    <source>
        <dbReference type="Pfam" id="PF14358"/>
    </source>
</evidence>
<keyword evidence="1" id="KW-1133">Transmembrane helix</keyword>
<reference evidence="3 4" key="1">
    <citation type="submission" date="2020-02" db="EMBL/GenBank/DDBJ databases">
        <authorList>
            <person name="Chen W.-M."/>
        </authorList>
    </citation>
    <scope>NUCLEOTIDE SEQUENCE [LARGE SCALE GENOMIC DNA]</scope>
    <source>
        <strain evidence="3 4">KMS-5</strain>
    </source>
</reference>
<keyword evidence="1" id="KW-0472">Membrane</keyword>
<keyword evidence="1" id="KW-0812">Transmembrane</keyword>
<evidence type="ECO:0000313" key="4">
    <source>
        <dbReference type="Proteomes" id="UP000477782"/>
    </source>
</evidence>
<gene>
    <name evidence="3" type="ORF">G4Z14_13145</name>
</gene>
<feature type="domain" description="Flavinylation-associated cytochrome" evidence="2">
    <location>
        <begin position="6"/>
        <end position="56"/>
    </location>
</feature>
<keyword evidence="4" id="KW-1185">Reference proteome</keyword>
<dbReference type="RefSeq" id="WP_164626468.1">
    <property type="nucleotide sequence ID" value="NZ_JAAIVJ010000007.1"/>
</dbReference>
<organism evidence="3 4">
    <name type="scientific">Tabrizicola oligotrophica</name>
    <dbReference type="NCBI Taxonomy" id="2710650"/>
    <lineage>
        <taxon>Bacteria</taxon>
        <taxon>Pseudomonadati</taxon>
        <taxon>Pseudomonadota</taxon>
        <taxon>Alphaproteobacteria</taxon>
        <taxon>Rhodobacterales</taxon>
        <taxon>Paracoccaceae</taxon>
        <taxon>Tabrizicola</taxon>
    </lineage>
</organism>
<feature type="transmembrane region" description="Helical" evidence="1">
    <location>
        <begin position="40"/>
        <end position="56"/>
    </location>
</feature>
<evidence type="ECO:0000256" key="1">
    <source>
        <dbReference type="SAM" id="Phobius"/>
    </source>
</evidence>
<dbReference type="Proteomes" id="UP000477782">
    <property type="component" value="Unassembled WGS sequence"/>
</dbReference>
<evidence type="ECO:0000313" key="3">
    <source>
        <dbReference type="EMBL" id="NEY91246.1"/>
    </source>
</evidence>
<accession>A0A6M0QUT4</accession>
<dbReference type="InterPro" id="IPR025517">
    <property type="entry name" value="DUF4405"/>
</dbReference>
<comment type="caution">
    <text evidence="3">The sequence shown here is derived from an EMBL/GenBank/DDBJ whole genome shotgun (WGS) entry which is preliminary data.</text>
</comment>
<feature type="transmembrane region" description="Helical" evidence="1">
    <location>
        <begin position="68"/>
        <end position="86"/>
    </location>
</feature>
<dbReference type="Pfam" id="PF14358">
    <property type="entry name" value="DUF4405"/>
    <property type="match status" value="1"/>
</dbReference>
<proteinExistence type="predicted"/>
<dbReference type="AlphaFoldDB" id="A0A6M0QUT4"/>